<sequence length="319" mass="36848">MLQAELPKRTASSSSRARLREPQASPSVPRSTTSEQPDRFYRAVEFESRQHESAEFPDHTSTRITDSIALQLQQSLEDTRKNALHTLSLCRNVIASLEVTRLRKSRTGLHYWIGFWERIYERPFARVLSSRVSSALARIDTLFRTVSGDLHQLTRHMHHAVTHARSEKEILRLLEQMETEVSARRRRRRKKAQSIVQKMRANIEAIPVKVTDDLFDDLKRGVFGLDVFCDYHPGDAVAEEYESAWPAREAWRPARSVAVSPYLQHRWHESAAAGANMPMPSHLENELGWTEHVEDRVNTEDYIGRYPHAHSNVAHHHRA</sequence>
<proteinExistence type="predicted"/>
<accession>A0A319DKB7</accession>
<dbReference type="OrthoDB" id="4192742at2759"/>
<dbReference type="EMBL" id="KZ825818">
    <property type="protein sequence ID" value="PYH97819.1"/>
    <property type="molecule type" value="Genomic_DNA"/>
</dbReference>
<dbReference type="Proteomes" id="UP000247810">
    <property type="component" value="Unassembled WGS sequence"/>
</dbReference>
<name>A0A319DKB7_9EURO</name>
<evidence type="ECO:0000313" key="3">
    <source>
        <dbReference type="Proteomes" id="UP000247810"/>
    </source>
</evidence>
<evidence type="ECO:0000256" key="1">
    <source>
        <dbReference type="SAM" id="MobiDB-lite"/>
    </source>
</evidence>
<organism evidence="2 3">
    <name type="scientific">Aspergillus ellipticus CBS 707.79</name>
    <dbReference type="NCBI Taxonomy" id="1448320"/>
    <lineage>
        <taxon>Eukaryota</taxon>
        <taxon>Fungi</taxon>
        <taxon>Dikarya</taxon>
        <taxon>Ascomycota</taxon>
        <taxon>Pezizomycotina</taxon>
        <taxon>Eurotiomycetes</taxon>
        <taxon>Eurotiomycetidae</taxon>
        <taxon>Eurotiales</taxon>
        <taxon>Aspergillaceae</taxon>
        <taxon>Aspergillus</taxon>
        <taxon>Aspergillus subgen. Circumdati</taxon>
    </lineage>
</organism>
<gene>
    <name evidence="2" type="ORF">BO71DRAFT_102016</name>
</gene>
<dbReference type="STRING" id="1448320.A0A319DKB7"/>
<dbReference type="AlphaFoldDB" id="A0A319DKB7"/>
<reference evidence="2 3" key="1">
    <citation type="submission" date="2018-02" db="EMBL/GenBank/DDBJ databases">
        <title>The genomes of Aspergillus section Nigri reveals drivers in fungal speciation.</title>
        <authorList>
            <consortium name="DOE Joint Genome Institute"/>
            <person name="Vesth T.C."/>
            <person name="Nybo J."/>
            <person name="Theobald S."/>
            <person name="Brandl J."/>
            <person name="Frisvad J.C."/>
            <person name="Nielsen K.F."/>
            <person name="Lyhne E.K."/>
            <person name="Kogle M.E."/>
            <person name="Kuo A."/>
            <person name="Riley R."/>
            <person name="Clum A."/>
            <person name="Nolan M."/>
            <person name="Lipzen A."/>
            <person name="Salamov A."/>
            <person name="Henrissat B."/>
            <person name="Wiebenga A."/>
            <person name="De vries R.P."/>
            <person name="Grigoriev I.V."/>
            <person name="Mortensen U.H."/>
            <person name="Andersen M.R."/>
            <person name="Baker S.E."/>
        </authorList>
    </citation>
    <scope>NUCLEOTIDE SEQUENCE [LARGE SCALE GENOMIC DNA]</scope>
    <source>
        <strain evidence="2 3">CBS 707.79</strain>
    </source>
</reference>
<keyword evidence="3" id="KW-1185">Reference proteome</keyword>
<evidence type="ECO:0000313" key="2">
    <source>
        <dbReference type="EMBL" id="PYH97819.1"/>
    </source>
</evidence>
<protein>
    <submittedName>
        <fullName evidence="2">Uncharacterized protein</fullName>
    </submittedName>
</protein>
<feature type="region of interest" description="Disordered" evidence="1">
    <location>
        <begin position="1"/>
        <end position="39"/>
    </location>
</feature>
<dbReference type="VEuPathDB" id="FungiDB:BO71DRAFT_102016"/>
<feature type="compositionally biased region" description="Polar residues" evidence="1">
    <location>
        <begin position="24"/>
        <end position="35"/>
    </location>
</feature>